<evidence type="ECO:0000313" key="3">
    <source>
        <dbReference type="Proteomes" id="UP000799439"/>
    </source>
</evidence>
<feature type="compositionally biased region" description="Polar residues" evidence="1">
    <location>
        <begin position="61"/>
        <end position="71"/>
    </location>
</feature>
<evidence type="ECO:0000256" key="1">
    <source>
        <dbReference type="SAM" id="MobiDB-lite"/>
    </source>
</evidence>
<proteinExistence type="predicted"/>
<sequence>MMGGDGERRRCEGKGKDEERSRSRGNCELVEKGQNAPASHTIYCLSEDVAKREGRSPHWGTGSTSKLSQGPSFLPRQSAAPSQTQIIGARMIGCAVTPRTRRRERGPTWWGLSWLWLRQYCVGPFHLGHTVGAVAWLLLDKSSRFLAVGDFASGCRHEGLPKFCKDRRVTMVSRMTYIDLARHGSTWPDMWSADMPPPFLGCVGRSADHRRARVGYPAKSSLEPRPPVAFCPHILASRSTTNWFTCNFLTRAGPPMGSTKKTRSLGDFSLAISN</sequence>
<dbReference type="Proteomes" id="UP000799439">
    <property type="component" value="Unassembled WGS sequence"/>
</dbReference>
<feature type="compositionally biased region" description="Basic and acidic residues" evidence="1">
    <location>
        <begin position="1"/>
        <end position="22"/>
    </location>
</feature>
<feature type="region of interest" description="Disordered" evidence="1">
    <location>
        <begin position="1"/>
        <end position="32"/>
    </location>
</feature>
<comment type="caution">
    <text evidence="2">The sequence shown here is derived from an EMBL/GenBank/DDBJ whole genome shotgun (WGS) entry which is preliminary data.</text>
</comment>
<name>A0A9P4MLC3_9PEZI</name>
<gene>
    <name evidence="2" type="ORF">K461DRAFT_154020</name>
</gene>
<evidence type="ECO:0000313" key="2">
    <source>
        <dbReference type="EMBL" id="KAF2151601.1"/>
    </source>
</evidence>
<keyword evidence="3" id="KW-1185">Reference proteome</keyword>
<organism evidence="2 3">
    <name type="scientific">Myriangium duriaei CBS 260.36</name>
    <dbReference type="NCBI Taxonomy" id="1168546"/>
    <lineage>
        <taxon>Eukaryota</taxon>
        <taxon>Fungi</taxon>
        <taxon>Dikarya</taxon>
        <taxon>Ascomycota</taxon>
        <taxon>Pezizomycotina</taxon>
        <taxon>Dothideomycetes</taxon>
        <taxon>Dothideomycetidae</taxon>
        <taxon>Myriangiales</taxon>
        <taxon>Myriangiaceae</taxon>
        <taxon>Myriangium</taxon>
    </lineage>
</organism>
<protein>
    <submittedName>
        <fullName evidence="2">Uncharacterized protein</fullName>
    </submittedName>
</protein>
<reference evidence="2" key="1">
    <citation type="journal article" date="2020" name="Stud. Mycol.">
        <title>101 Dothideomycetes genomes: a test case for predicting lifestyles and emergence of pathogens.</title>
        <authorList>
            <person name="Haridas S."/>
            <person name="Albert R."/>
            <person name="Binder M."/>
            <person name="Bloem J."/>
            <person name="Labutti K."/>
            <person name="Salamov A."/>
            <person name="Andreopoulos B."/>
            <person name="Baker S."/>
            <person name="Barry K."/>
            <person name="Bills G."/>
            <person name="Bluhm B."/>
            <person name="Cannon C."/>
            <person name="Castanera R."/>
            <person name="Culley D."/>
            <person name="Daum C."/>
            <person name="Ezra D."/>
            <person name="Gonzalez J."/>
            <person name="Henrissat B."/>
            <person name="Kuo A."/>
            <person name="Liang C."/>
            <person name="Lipzen A."/>
            <person name="Lutzoni F."/>
            <person name="Magnuson J."/>
            <person name="Mondo S."/>
            <person name="Nolan M."/>
            <person name="Ohm R."/>
            <person name="Pangilinan J."/>
            <person name="Park H.-J."/>
            <person name="Ramirez L."/>
            <person name="Alfaro M."/>
            <person name="Sun H."/>
            <person name="Tritt A."/>
            <person name="Yoshinaga Y."/>
            <person name="Zwiers L.-H."/>
            <person name="Turgeon B."/>
            <person name="Goodwin S."/>
            <person name="Spatafora J."/>
            <person name="Crous P."/>
            <person name="Grigoriev I."/>
        </authorList>
    </citation>
    <scope>NUCLEOTIDE SEQUENCE</scope>
    <source>
        <strain evidence="2">CBS 260.36</strain>
    </source>
</reference>
<accession>A0A9P4MLC3</accession>
<feature type="region of interest" description="Disordered" evidence="1">
    <location>
        <begin position="54"/>
        <end position="82"/>
    </location>
</feature>
<dbReference type="AlphaFoldDB" id="A0A9P4MLC3"/>
<dbReference type="EMBL" id="ML996087">
    <property type="protein sequence ID" value="KAF2151601.1"/>
    <property type="molecule type" value="Genomic_DNA"/>
</dbReference>